<proteinExistence type="predicted"/>
<sequence>MKTNISFKSKLYITRLSDKVLLNKFLLLTLLYIGAQTTLQAQEVYYTKPSWFFGVAGATNYSFYRGSTNQLNSNLTPPVTFHNGEGAGLYLAPLVEFYKPDTRLGFMFQAGYDSRKGSFDQKITPCNCPADLSTGLSYITVEPSIRFAPFKSNFYVYAGPRLAFNIDKSFKYTLGTNPAYPDQEPSEAVRGDFDHISKTLISMQIGAGYDIPLSSQNHKTQFILSPFINFQPYVGQHPRTTETWNITALRVGMALKFGQGTAIETPQAPESKVQFSVNAPKNIPGERSVREVFPLRNYVFFDLESNKIPSRYKLLKKEEAKDFNEDQIGITASTNSSGRSARQMAVYYNVINILGNRMVKNPGANVTLVGSSEKGTEDGAAMSESIKTYLVSVFGISASRITTKGQLKPAIPSEQPGATKELVLLREGDRRVSIESNSPELLMEFQAGPDAPLKPLELVTVQEAPIDSYITIDAQGAQKAYSSWSLETTDPDGKVKTFGPYTQEKISIPGKSIMGTRSEGDYKVKLIGTNKNGTTQEKVTTTHMVLWTPAKTEEGLRYSILFEFNKSKAIAMYEKYLTDVVTPKIPKNALVIIHGHTDIIGEESYNLNLSLERANEVKGIIEKTLINSGRKDVKFEVHGFGEDENMSAFENKLPEERFYNRTVIIDIIPSVK</sequence>
<dbReference type="SUPFAM" id="SSF103088">
    <property type="entry name" value="OmpA-like"/>
    <property type="match status" value="1"/>
</dbReference>
<evidence type="ECO:0000313" key="4">
    <source>
        <dbReference type="Proteomes" id="UP000050443"/>
    </source>
</evidence>
<dbReference type="Pfam" id="PF00691">
    <property type="entry name" value="OmpA"/>
    <property type="match status" value="1"/>
</dbReference>
<dbReference type="EMBL" id="JRLF01000006">
    <property type="protein sequence ID" value="KQB42557.1"/>
    <property type="molecule type" value="Genomic_DNA"/>
</dbReference>
<dbReference type="Pfam" id="PF13568">
    <property type="entry name" value="OMP_b-brl_2"/>
    <property type="match status" value="1"/>
</dbReference>
<keyword evidence="1" id="KW-0472">Membrane</keyword>
<accession>A0A0Q0WE57</accession>
<dbReference type="InterPro" id="IPR036737">
    <property type="entry name" value="OmpA-like_sf"/>
</dbReference>
<dbReference type="STRING" id="362413.RC62_3564"/>
<dbReference type="OrthoDB" id="9805566at2"/>
<dbReference type="CDD" id="cd07185">
    <property type="entry name" value="OmpA_C-like"/>
    <property type="match status" value="1"/>
</dbReference>
<organism evidence="3 4">
    <name type="scientific">Flavobacterium aquidurense</name>
    <dbReference type="NCBI Taxonomy" id="362413"/>
    <lineage>
        <taxon>Bacteria</taxon>
        <taxon>Pseudomonadati</taxon>
        <taxon>Bacteroidota</taxon>
        <taxon>Flavobacteriia</taxon>
        <taxon>Flavobacteriales</taxon>
        <taxon>Flavobacteriaceae</taxon>
        <taxon>Flavobacterium</taxon>
    </lineage>
</organism>
<evidence type="ECO:0000256" key="1">
    <source>
        <dbReference type="PROSITE-ProRule" id="PRU00473"/>
    </source>
</evidence>
<dbReference type="InterPro" id="IPR025665">
    <property type="entry name" value="Beta-barrel_OMP_2"/>
</dbReference>
<comment type="caution">
    <text evidence="3">The sequence shown here is derived from an EMBL/GenBank/DDBJ whole genome shotgun (WGS) entry which is preliminary data.</text>
</comment>
<protein>
    <submittedName>
        <fullName evidence="3">OmpA/MotB domain protein</fullName>
    </submittedName>
</protein>
<name>A0A0Q0WE57_9FLAO</name>
<dbReference type="Proteomes" id="UP000050443">
    <property type="component" value="Unassembled WGS sequence"/>
</dbReference>
<evidence type="ECO:0000313" key="3">
    <source>
        <dbReference type="EMBL" id="KQB42557.1"/>
    </source>
</evidence>
<dbReference type="RefSeq" id="WP_055092539.1">
    <property type="nucleotide sequence ID" value="NZ_JRLF01000006.1"/>
</dbReference>
<dbReference type="AlphaFoldDB" id="A0A0Q0WE57"/>
<reference evidence="3 4" key="1">
    <citation type="submission" date="2014-09" db="EMBL/GenBank/DDBJ databases">
        <title>Genome sequence of Flavobacterium aquidurense RC62.</title>
        <authorList>
            <person name="Kim J.F."/>
            <person name="Kwak M.-J."/>
        </authorList>
    </citation>
    <scope>NUCLEOTIDE SEQUENCE [LARGE SCALE GENOMIC DNA]</scope>
    <source>
        <strain evidence="3 4">RC62</strain>
    </source>
</reference>
<dbReference type="GO" id="GO:0016020">
    <property type="term" value="C:membrane"/>
    <property type="evidence" value="ECO:0007669"/>
    <property type="project" value="UniProtKB-UniRule"/>
</dbReference>
<dbReference type="PATRIC" id="fig|362413.3.peg.3490"/>
<feature type="domain" description="OmpA-like" evidence="2">
    <location>
        <begin position="549"/>
        <end position="671"/>
    </location>
</feature>
<dbReference type="InterPro" id="IPR006665">
    <property type="entry name" value="OmpA-like"/>
</dbReference>
<gene>
    <name evidence="3" type="ORF">RC62_3564</name>
</gene>
<evidence type="ECO:0000259" key="2">
    <source>
        <dbReference type="PROSITE" id="PS51123"/>
    </source>
</evidence>
<dbReference type="PROSITE" id="PS51123">
    <property type="entry name" value="OMPA_2"/>
    <property type="match status" value="1"/>
</dbReference>
<dbReference type="Gene3D" id="3.30.1330.60">
    <property type="entry name" value="OmpA-like domain"/>
    <property type="match status" value="1"/>
</dbReference>